<dbReference type="PANTHER" id="PTHR34675">
    <property type="entry name" value="PROTEIN TRIGALACTOSYLDIACYLGLYCEROL 2, CHLOROPLASTIC"/>
    <property type="match status" value="1"/>
</dbReference>
<dbReference type="GO" id="GO:0005543">
    <property type="term" value="F:phospholipid binding"/>
    <property type="evidence" value="ECO:0007669"/>
    <property type="project" value="TreeGrafter"/>
</dbReference>
<gene>
    <name evidence="1" type="ORF">KC19_VG112100</name>
</gene>
<accession>A0A8T0HPB0</accession>
<name>A0A8T0HPB0_CERPU</name>
<dbReference type="InterPro" id="IPR039342">
    <property type="entry name" value="TGD2-like"/>
</dbReference>
<dbReference type="AlphaFoldDB" id="A0A8T0HPB0"/>
<comment type="caution">
    <text evidence="1">The sequence shown here is derived from an EMBL/GenBank/DDBJ whole genome shotgun (WGS) entry which is preliminary data.</text>
</comment>
<organism evidence="1 2">
    <name type="scientific">Ceratodon purpureus</name>
    <name type="common">Fire moss</name>
    <name type="synonym">Dicranum purpureum</name>
    <dbReference type="NCBI Taxonomy" id="3225"/>
    <lineage>
        <taxon>Eukaryota</taxon>
        <taxon>Viridiplantae</taxon>
        <taxon>Streptophyta</taxon>
        <taxon>Embryophyta</taxon>
        <taxon>Bryophyta</taxon>
        <taxon>Bryophytina</taxon>
        <taxon>Bryopsida</taxon>
        <taxon>Dicranidae</taxon>
        <taxon>Pseudoditrichales</taxon>
        <taxon>Ditrichaceae</taxon>
        <taxon>Ceratodon</taxon>
    </lineage>
</organism>
<dbReference type="Proteomes" id="UP000822688">
    <property type="component" value="Chromosome V"/>
</dbReference>
<dbReference type="EMBL" id="CM026426">
    <property type="protein sequence ID" value="KAG0572631.1"/>
    <property type="molecule type" value="Genomic_DNA"/>
</dbReference>
<proteinExistence type="predicted"/>
<sequence length="119" mass="13035">MAERLSEAVQDARPLLLKVQAMASDVEPLLKEVRAGGLLKDFEKLTKVAAEAGRDFSKLNKEVLTSDNTKLLRDSVSTLTKTLKHVESISKDVSGVTGDAKTRNNLKQLIESLSRLVTD</sequence>
<evidence type="ECO:0000313" key="2">
    <source>
        <dbReference type="Proteomes" id="UP000822688"/>
    </source>
</evidence>
<reference evidence="1" key="1">
    <citation type="submission" date="2020-06" db="EMBL/GenBank/DDBJ databases">
        <title>WGS assembly of Ceratodon purpureus strain R40.</title>
        <authorList>
            <person name="Carey S.B."/>
            <person name="Jenkins J."/>
            <person name="Shu S."/>
            <person name="Lovell J.T."/>
            <person name="Sreedasyam A."/>
            <person name="Maumus F."/>
            <person name="Tiley G.P."/>
            <person name="Fernandez-Pozo N."/>
            <person name="Barry K."/>
            <person name="Chen C."/>
            <person name="Wang M."/>
            <person name="Lipzen A."/>
            <person name="Daum C."/>
            <person name="Saski C.A."/>
            <person name="Payton A.C."/>
            <person name="Mcbreen J.C."/>
            <person name="Conrad R.E."/>
            <person name="Kollar L.M."/>
            <person name="Olsson S."/>
            <person name="Huttunen S."/>
            <person name="Landis J.B."/>
            <person name="Wickett N.J."/>
            <person name="Johnson M.G."/>
            <person name="Rensing S.A."/>
            <person name="Grimwood J."/>
            <person name="Schmutz J."/>
            <person name="Mcdaniel S.F."/>
        </authorList>
    </citation>
    <scope>NUCLEOTIDE SEQUENCE</scope>
    <source>
        <strain evidence="1">R40</strain>
    </source>
</reference>
<protein>
    <submittedName>
        <fullName evidence="1">Uncharacterized protein</fullName>
    </submittedName>
</protein>
<keyword evidence="2" id="KW-1185">Reference proteome</keyword>
<evidence type="ECO:0000313" key="1">
    <source>
        <dbReference type="EMBL" id="KAG0572631.1"/>
    </source>
</evidence>
<dbReference type="GO" id="GO:0009706">
    <property type="term" value="C:chloroplast inner membrane"/>
    <property type="evidence" value="ECO:0007669"/>
    <property type="project" value="TreeGrafter"/>
</dbReference>
<dbReference type="PANTHER" id="PTHR34675:SF1">
    <property type="entry name" value="PROTEIN TRIGALACTOSYLDIACYLGLYCEROL 2, CHLOROPLASTIC"/>
    <property type="match status" value="1"/>
</dbReference>
<dbReference type="GO" id="GO:0005319">
    <property type="term" value="F:lipid transporter activity"/>
    <property type="evidence" value="ECO:0007669"/>
    <property type="project" value="TreeGrafter"/>
</dbReference>